<keyword evidence="2" id="KW-1185">Reference proteome</keyword>
<protein>
    <submittedName>
        <fullName evidence="1">Uncharacterized protein</fullName>
    </submittedName>
</protein>
<evidence type="ECO:0000313" key="1">
    <source>
        <dbReference type="EMBL" id="NBJ95118.1"/>
    </source>
</evidence>
<sequence length="111" mass="12776">MGIPKRIYDALILEDFDIVELYKYCPEQEVGVSVSSIYIQIAKFNNNPIYNTETQLLLNALLRYNGKKSNNSRYVMMQIKDIMQCFGKNLKKLPKSTFIQITSLKGQCGVE</sequence>
<dbReference type="OrthoDB" id="9905061at2"/>
<organism evidence="1 2">
    <name type="scientific">Parablautia muri</name>
    <dbReference type="NCBI Taxonomy" id="2320879"/>
    <lineage>
        <taxon>Bacteria</taxon>
        <taxon>Bacillati</taxon>
        <taxon>Bacillota</taxon>
        <taxon>Clostridia</taxon>
        <taxon>Lachnospirales</taxon>
        <taxon>Lachnospiraceae</taxon>
        <taxon>Parablautia</taxon>
    </lineage>
</organism>
<reference evidence="1" key="1">
    <citation type="submission" date="2018-09" db="EMBL/GenBank/DDBJ databases">
        <title>Murine metabolic-syndrome-specific gut microbial biobank.</title>
        <authorList>
            <person name="Liu C."/>
        </authorList>
    </citation>
    <scope>NUCLEOTIDE SEQUENCE</scope>
    <source>
        <strain evidence="1">D42-62</strain>
    </source>
</reference>
<evidence type="ECO:0000313" key="2">
    <source>
        <dbReference type="Proteomes" id="UP001154420"/>
    </source>
</evidence>
<gene>
    <name evidence="1" type="ORF">D5281_21830</name>
</gene>
<dbReference type="AlphaFoldDB" id="A0A9X5BJW9"/>
<comment type="caution">
    <text evidence="1">The sequence shown here is derived from an EMBL/GenBank/DDBJ whole genome shotgun (WGS) entry which is preliminary data.</text>
</comment>
<dbReference type="Proteomes" id="UP001154420">
    <property type="component" value="Unassembled WGS sequence"/>
</dbReference>
<dbReference type="RefSeq" id="WP_160562071.1">
    <property type="nucleotide sequence ID" value="NZ_QZDT01000066.1"/>
</dbReference>
<proteinExistence type="predicted"/>
<name>A0A9X5BJW9_9FIRM</name>
<accession>A0A9X5BJW9</accession>
<dbReference type="EMBL" id="QZDT01000066">
    <property type="protein sequence ID" value="NBJ95118.1"/>
    <property type="molecule type" value="Genomic_DNA"/>
</dbReference>